<feature type="compositionally biased region" description="Polar residues" evidence="2">
    <location>
        <begin position="500"/>
        <end position="516"/>
    </location>
</feature>
<feature type="non-terminal residue" evidence="3">
    <location>
        <position position="1"/>
    </location>
</feature>
<reference evidence="3" key="1">
    <citation type="submission" date="2021-06" db="EMBL/GenBank/DDBJ databases">
        <authorList>
            <person name="Kallberg Y."/>
            <person name="Tangrot J."/>
            <person name="Rosling A."/>
        </authorList>
    </citation>
    <scope>NUCLEOTIDE SEQUENCE</scope>
    <source>
        <strain evidence="3">CL551</strain>
    </source>
</reference>
<dbReference type="OrthoDB" id="2447587at2759"/>
<sequence>NETGIATSLEFLVRVLQQQKATRSALDKPGMARTLKVYIPIDTATVPKGHSHVNNHTFNDTMTEYTSSTPTSPRAKHATRAYRDYTSSFDEAEESDTYEKRFLENTSSRWRANSVNSAFGLTFVQGRRFEIKEEDSSNGVPNSRIRRGRNWETDDELFKPTFSSSQVHQNSNNNSPVDEALTTRSLLYLLNKERTKRRELQKVHDESLQEFRKRYNEDIQAHESDIQTLKNALVRESKLNVQLNNLLREAQSKFTEEMKVWTTKVAEMESQGKELQKTFLETMDQLEREEEEILRLRKENQALREQSGNCTMDSSSLSRRNLEDVHKVGSMEDRDDISVSTETKHTMECNEISDTESVVIDSRISELKERIAELENELISTKEQNQKYKSALQESEIEKQTAVKQLEEKHEKQVRLLRANITQQQKTIGDLNQDLRKARYNEHQKQQKQPHQLMPRPSLLLQQKPLDDDDEDRHHRTLQKRRAILAELTENPSIKERKNSVTSTNSGSVESNSIKSVSIGGKDGRKNNVVEDGEEHSEVCSEEEDDQSSSFCTGSENWVQSRLGSEEAASTVEPRHKSFERLVPSLSVRHPHQHHISDNEGNELENEEYMLDAILSDREDRSLPLIGHYSAAEFTEDEDYFDYTDRVISGGDSISRRHSLTEK</sequence>
<feature type="coiled-coil region" evidence="1">
    <location>
        <begin position="190"/>
        <end position="306"/>
    </location>
</feature>
<protein>
    <submittedName>
        <fullName evidence="3">17654_t:CDS:1</fullName>
    </submittedName>
</protein>
<keyword evidence="1" id="KW-0175">Coiled coil</keyword>
<evidence type="ECO:0000313" key="4">
    <source>
        <dbReference type="Proteomes" id="UP000789342"/>
    </source>
</evidence>
<proteinExistence type="predicted"/>
<evidence type="ECO:0000313" key="3">
    <source>
        <dbReference type="EMBL" id="CAG8522475.1"/>
    </source>
</evidence>
<feature type="compositionally biased region" description="Acidic residues" evidence="2">
    <location>
        <begin position="531"/>
        <end position="547"/>
    </location>
</feature>
<evidence type="ECO:0000256" key="1">
    <source>
        <dbReference type="SAM" id="Coils"/>
    </source>
</evidence>
<evidence type="ECO:0000256" key="2">
    <source>
        <dbReference type="SAM" id="MobiDB-lite"/>
    </source>
</evidence>
<feature type="region of interest" description="Disordered" evidence="2">
    <location>
        <begin position="484"/>
        <end position="552"/>
    </location>
</feature>
<comment type="caution">
    <text evidence="3">The sequence shown here is derived from an EMBL/GenBank/DDBJ whole genome shotgun (WGS) entry which is preliminary data.</text>
</comment>
<accession>A0A9N9FBJ8</accession>
<name>A0A9N9FBJ8_9GLOM</name>
<dbReference type="Proteomes" id="UP000789342">
    <property type="component" value="Unassembled WGS sequence"/>
</dbReference>
<keyword evidence="4" id="KW-1185">Reference proteome</keyword>
<dbReference type="AlphaFoldDB" id="A0A9N9FBJ8"/>
<gene>
    <name evidence="3" type="ORF">AMORRO_LOCUS4275</name>
</gene>
<feature type="coiled-coil region" evidence="1">
    <location>
        <begin position="357"/>
        <end position="427"/>
    </location>
</feature>
<organism evidence="3 4">
    <name type="scientific">Acaulospora morrowiae</name>
    <dbReference type="NCBI Taxonomy" id="94023"/>
    <lineage>
        <taxon>Eukaryota</taxon>
        <taxon>Fungi</taxon>
        <taxon>Fungi incertae sedis</taxon>
        <taxon>Mucoromycota</taxon>
        <taxon>Glomeromycotina</taxon>
        <taxon>Glomeromycetes</taxon>
        <taxon>Diversisporales</taxon>
        <taxon>Acaulosporaceae</taxon>
        <taxon>Acaulospora</taxon>
    </lineage>
</organism>
<dbReference type="EMBL" id="CAJVPV010002276">
    <property type="protein sequence ID" value="CAG8522475.1"/>
    <property type="molecule type" value="Genomic_DNA"/>
</dbReference>